<gene>
    <name evidence="3" type="ORF">BECKMB1821G_GA0114241_10649</name>
</gene>
<evidence type="ECO:0000256" key="1">
    <source>
        <dbReference type="SAM" id="Phobius"/>
    </source>
</evidence>
<dbReference type="PANTHER" id="PTHR23150">
    <property type="entry name" value="SULFATASE MODIFYING FACTOR 1, 2"/>
    <property type="match status" value="1"/>
</dbReference>
<accession>A0A450XM48</accession>
<protein>
    <submittedName>
        <fullName evidence="3">Sulfatase-modifying factor enzyme 1</fullName>
    </submittedName>
</protein>
<keyword evidence="1" id="KW-1133">Transmembrane helix</keyword>
<dbReference type="InterPro" id="IPR042095">
    <property type="entry name" value="SUMF_sf"/>
</dbReference>
<reference evidence="3" key="1">
    <citation type="submission" date="2019-02" db="EMBL/GenBank/DDBJ databases">
        <authorList>
            <person name="Gruber-Vodicka R. H."/>
            <person name="Seah K. B. B."/>
        </authorList>
    </citation>
    <scope>NUCLEOTIDE SEQUENCE</scope>
    <source>
        <strain evidence="3">BECK_BZ197</strain>
    </source>
</reference>
<dbReference type="SUPFAM" id="SSF56436">
    <property type="entry name" value="C-type lectin-like"/>
    <property type="match status" value="1"/>
</dbReference>
<feature type="transmembrane region" description="Helical" evidence="1">
    <location>
        <begin position="53"/>
        <end position="76"/>
    </location>
</feature>
<feature type="domain" description="Sulfatase-modifying factor enzyme-like" evidence="2">
    <location>
        <begin position="102"/>
        <end position="218"/>
    </location>
</feature>
<organism evidence="3">
    <name type="scientific">Candidatus Kentrum sp. MB</name>
    <dbReference type="NCBI Taxonomy" id="2138164"/>
    <lineage>
        <taxon>Bacteria</taxon>
        <taxon>Pseudomonadati</taxon>
        <taxon>Pseudomonadota</taxon>
        <taxon>Gammaproteobacteria</taxon>
        <taxon>Candidatus Kentrum</taxon>
    </lineage>
</organism>
<evidence type="ECO:0000259" key="2">
    <source>
        <dbReference type="Pfam" id="PF03781"/>
    </source>
</evidence>
<keyword evidence="1" id="KW-0472">Membrane</keyword>
<dbReference type="InterPro" id="IPR005532">
    <property type="entry name" value="SUMF_dom"/>
</dbReference>
<dbReference type="Pfam" id="PF03781">
    <property type="entry name" value="FGE-sulfatase"/>
    <property type="match status" value="1"/>
</dbReference>
<dbReference type="AlphaFoldDB" id="A0A450XM48"/>
<feature type="transmembrane region" description="Helical" evidence="1">
    <location>
        <begin position="12"/>
        <end position="32"/>
    </location>
</feature>
<dbReference type="PANTHER" id="PTHR23150:SF19">
    <property type="entry name" value="FORMYLGLYCINE-GENERATING ENZYME"/>
    <property type="match status" value="1"/>
</dbReference>
<name>A0A450XM48_9GAMM</name>
<dbReference type="Gene3D" id="3.90.1580.10">
    <property type="entry name" value="paralog of FGE (formylglycine-generating enzyme)"/>
    <property type="match status" value="1"/>
</dbReference>
<proteinExistence type="predicted"/>
<dbReference type="InterPro" id="IPR051043">
    <property type="entry name" value="Sulfatase_Mod_Factor_Kinase"/>
</dbReference>
<dbReference type="GO" id="GO:0120147">
    <property type="term" value="F:formylglycine-generating oxidase activity"/>
    <property type="evidence" value="ECO:0007669"/>
    <property type="project" value="TreeGrafter"/>
</dbReference>
<dbReference type="EMBL" id="CAADFO010000064">
    <property type="protein sequence ID" value="VFK30403.1"/>
    <property type="molecule type" value="Genomic_DNA"/>
</dbReference>
<dbReference type="InterPro" id="IPR016187">
    <property type="entry name" value="CTDL_fold"/>
</dbReference>
<keyword evidence="1" id="KW-0812">Transmembrane</keyword>
<sequence>MFGDFLASLNPLWVSAIAATVIALVAISPLIPKFRNACAQRFRRVFSVSLNPHWVTAVAATLAAIATLAIAITVVFPQSTPAKGKFIPDSISENRKIRCREGMVQIPAAHYSLRDFPFDDSYLESLYIKQLTIEKAFYIGRDEVTIGEFENFWQASTQKERKNLGLDKNWRKGSLHENTNQPLKKISWEAANAYAKWQSQKTDCSFMLPSSVEWAAAVVYSYSLPRDQGLYGLGRDGSGRDGVRQSIPDEWSRDACDTSFRKRWILGISRQEFPRSAKAECRLDTRHLDKVGLRLVYHDD</sequence>
<evidence type="ECO:0000313" key="3">
    <source>
        <dbReference type="EMBL" id="VFK30403.1"/>
    </source>
</evidence>